<keyword evidence="1" id="KW-0496">Mitochondrion</keyword>
<proteinExistence type="predicted"/>
<geneLocation type="mitochondrion" evidence="1"/>
<protein>
    <submittedName>
        <fullName evidence="1">Uncharacterized protein</fullName>
    </submittedName>
</protein>
<name>A0A101M2G1_PICGL</name>
<dbReference type="EMBL" id="LKAM01000002">
    <property type="protein sequence ID" value="KUM49697.1"/>
    <property type="molecule type" value="Genomic_DNA"/>
</dbReference>
<sequence>MGNFFSSPSYRLWSGGLGGRAYQKETSRNGLFQRPPGHLLTWALTYYKRIYLLAMIPYFLPLGMRPSVNNLGYLLFNGFTLLSPIQMGRK</sequence>
<comment type="caution">
    <text evidence="1">The sequence shown here is derived from an EMBL/GenBank/DDBJ whole genome shotgun (WGS) entry which is preliminary data.</text>
</comment>
<accession>A0A101M2G1</accession>
<reference evidence="1" key="1">
    <citation type="journal article" date="2015" name="Genome Biol. Evol.">
        <title>Organellar Genomes of White Spruce (Picea glauca): Assembly and Annotation.</title>
        <authorList>
            <person name="Jackman S.D."/>
            <person name="Warren R.L."/>
            <person name="Gibb E.A."/>
            <person name="Vandervalk B.P."/>
            <person name="Mohamadi H."/>
            <person name="Chu J."/>
            <person name="Raymond A."/>
            <person name="Pleasance S."/>
            <person name="Coope R."/>
            <person name="Wildung M.R."/>
            <person name="Ritland C.E."/>
            <person name="Bousquet J."/>
            <person name="Jones S.J."/>
            <person name="Bohlmann J."/>
            <person name="Birol I."/>
        </authorList>
    </citation>
    <scope>NUCLEOTIDE SEQUENCE [LARGE SCALE GENOMIC DNA]</scope>
    <source>
        <tissue evidence="1">Flushing bud</tissue>
    </source>
</reference>
<gene>
    <name evidence="1" type="ORF">ABT39_MTgene2924</name>
</gene>
<dbReference type="AlphaFoldDB" id="A0A101M2G1"/>
<organism evidence="1">
    <name type="scientific">Picea glauca</name>
    <name type="common">White spruce</name>
    <name type="synonym">Pinus glauca</name>
    <dbReference type="NCBI Taxonomy" id="3330"/>
    <lineage>
        <taxon>Eukaryota</taxon>
        <taxon>Viridiplantae</taxon>
        <taxon>Streptophyta</taxon>
        <taxon>Embryophyta</taxon>
        <taxon>Tracheophyta</taxon>
        <taxon>Spermatophyta</taxon>
        <taxon>Pinopsida</taxon>
        <taxon>Pinidae</taxon>
        <taxon>Conifers I</taxon>
        <taxon>Pinales</taxon>
        <taxon>Pinaceae</taxon>
        <taxon>Picea</taxon>
    </lineage>
</organism>
<evidence type="ECO:0000313" key="1">
    <source>
        <dbReference type="EMBL" id="KUM49697.1"/>
    </source>
</evidence>